<evidence type="ECO:0000313" key="1">
    <source>
        <dbReference type="EMBL" id="CAF4690683.1"/>
    </source>
</evidence>
<organism evidence="1 2">
    <name type="scientific">Rotaria socialis</name>
    <dbReference type="NCBI Taxonomy" id="392032"/>
    <lineage>
        <taxon>Eukaryota</taxon>
        <taxon>Metazoa</taxon>
        <taxon>Spiralia</taxon>
        <taxon>Gnathifera</taxon>
        <taxon>Rotifera</taxon>
        <taxon>Eurotatoria</taxon>
        <taxon>Bdelloidea</taxon>
        <taxon>Philodinida</taxon>
        <taxon>Philodinidae</taxon>
        <taxon>Rotaria</taxon>
    </lineage>
</organism>
<evidence type="ECO:0000313" key="2">
    <source>
        <dbReference type="Proteomes" id="UP000663848"/>
    </source>
</evidence>
<dbReference type="AlphaFoldDB" id="A0A821HVM1"/>
<accession>A0A821HVM1</accession>
<dbReference type="Proteomes" id="UP000663848">
    <property type="component" value="Unassembled WGS sequence"/>
</dbReference>
<name>A0A821HVM1_9BILA</name>
<sequence length="147" mass="16477">MANSHTTQSVDASILKKRKLFQYDERFNSSFGSAMTLINEINVYINDPIRSRFSLYWKNSDLYCLKGVVKRAFSVQATSAPIERVFSQAGIRARTSTSTATSKLSKWCFTSNNLLINSFKLTIMGLLINDEAVDNVQVDNLNAGFTS</sequence>
<reference evidence="1" key="1">
    <citation type="submission" date="2021-02" db="EMBL/GenBank/DDBJ databases">
        <authorList>
            <person name="Nowell W R."/>
        </authorList>
    </citation>
    <scope>NUCLEOTIDE SEQUENCE</scope>
</reference>
<dbReference type="EMBL" id="CAJOBR010002570">
    <property type="protein sequence ID" value="CAF4690683.1"/>
    <property type="molecule type" value="Genomic_DNA"/>
</dbReference>
<gene>
    <name evidence="1" type="ORF">QYT958_LOCUS17180</name>
</gene>
<protein>
    <recommendedName>
        <fullName evidence="3">HAT C-terminal dimerisation domain-containing protein</fullName>
    </recommendedName>
</protein>
<evidence type="ECO:0008006" key="3">
    <source>
        <dbReference type="Google" id="ProtNLM"/>
    </source>
</evidence>
<comment type="caution">
    <text evidence="1">The sequence shown here is derived from an EMBL/GenBank/DDBJ whole genome shotgun (WGS) entry which is preliminary data.</text>
</comment>
<proteinExistence type="predicted"/>